<organism evidence="1 2">
    <name type="scientific">Prorocentrum cordatum</name>
    <dbReference type="NCBI Taxonomy" id="2364126"/>
    <lineage>
        <taxon>Eukaryota</taxon>
        <taxon>Sar</taxon>
        <taxon>Alveolata</taxon>
        <taxon>Dinophyceae</taxon>
        <taxon>Prorocentrales</taxon>
        <taxon>Prorocentraceae</taxon>
        <taxon>Prorocentrum</taxon>
    </lineage>
</organism>
<evidence type="ECO:0000313" key="2">
    <source>
        <dbReference type="Proteomes" id="UP001189429"/>
    </source>
</evidence>
<proteinExistence type="predicted"/>
<name>A0ABN9V8F0_9DINO</name>
<evidence type="ECO:0000313" key="1">
    <source>
        <dbReference type="EMBL" id="CAK0868900.1"/>
    </source>
</evidence>
<keyword evidence="2" id="KW-1185">Reference proteome</keyword>
<feature type="non-terminal residue" evidence="1">
    <location>
        <position position="1"/>
    </location>
</feature>
<dbReference type="EMBL" id="CAUYUJ010016795">
    <property type="protein sequence ID" value="CAK0868900.1"/>
    <property type="molecule type" value="Genomic_DNA"/>
</dbReference>
<feature type="non-terminal residue" evidence="1">
    <location>
        <position position="134"/>
    </location>
</feature>
<gene>
    <name evidence="1" type="ORF">PCOR1329_LOCUS55421</name>
</gene>
<dbReference type="Proteomes" id="UP001189429">
    <property type="component" value="Unassembled WGS sequence"/>
</dbReference>
<sequence>VHADADPQSSDVDWIERQIDWDLVEQAKYKDSGPNLDAGWCAARPPEDFQAQSNHGHFISRSMAPPPPEAELAYPRGPVTQSWLCRSGFIGNWEEVPRGSECARKCFPKAEREGQKALLHWDWWSGAGIDRCAE</sequence>
<protein>
    <submittedName>
        <fullName evidence="1">Uncharacterized protein</fullName>
    </submittedName>
</protein>
<comment type="caution">
    <text evidence="1">The sequence shown here is derived from an EMBL/GenBank/DDBJ whole genome shotgun (WGS) entry which is preliminary data.</text>
</comment>
<accession>A0ABN9V8F0</accession>
<reference evidence="1" key="1">
    <citation type="submission" date="2023-10" db="EMBL/GenBank/DDBJ databases">
        <authorList>
            <person name="Chen Y."/>
            <person name="Shah S."/>
            <person name="Dougan E. K."/>
            <person name="Thang M."/>
            <person name="Chan C."/>
        </authorList>
    </citation>
    <scope>NUCLEOTIDE SEQUENCE [LARGE SCALE GENOMIC DNA]</scope>
</reference>